<dbReference type="SUPFAM" id="SSF49503">
    <property type="entry name" value="Cupredoxins"/>
    <property type="match status" value="3"/>
</dbReference>
<keyword evidence="4" id="KW-0732">Signal</keyword>
<feature type="domain" description="Plastocyanin-like" evidence="7">
    <location>
        <begin position="108"/>
        <end position="219"/>
    </location>
</feature>
<feature type="domain" description="Plastocyanin-like" evidence="6">
    <location>
        <begin position="472"/>
        <end position="568"/>
    </location>
</feature>
<dbReference type="CDD" id="cd04207">
    <property type="entry name" value="CuRO_3_LCC_like"/>
    <property type="match status" value="1"/>
</dbReference>
<dbReference type="InterPro" id="IPR008972">
    <property type="entry name" value="Cupredoxin"/>
</dbReference>
<gene>
    <name evidence="8" type="ORF">WI372_00985</name>
</gene>
<evidence type="ECO:0000313" key="9">
    <source>
        <dbReference type="Proteomes" id="UP001484239"/>
    </source>
</evidence>
<feature type="signal peptide" evidence="4">
    <location>
        <begin position="1"/>
        <end position="30"/>
    </location>
</feature>
<dbReference type="CDD" id="cd13861">
    <property type="entry name" value="CuRO_1_CumA_like"/>
    <property type="match status" value="1"/>
</dbReference>
<evidence type="ECO:0000256" key="2">
    <source>
        <dbReference type="ARBA" id="ARBA00023002"/>
    </source>
</evidence>
<dbReference type="Pfam" id="PF00394">
    <property type="entry name" value="Cu-oxidase"/>
    <property type="match status" value="1"/>
</dbReference>
<keyword evidence="3" id="KW-0186">Copper</keyword>
<dbReference type="EMBL" id="JBBHLI010000001">
    <property type="protein sequence ID" value="MEK9499553.1"/>
    <property type="molecule type" value="Genomic_DNA"/>
</dbReference>
<dbReference type="Pfam" id="PF07732">
    <property type="entry name" value="Cu-oxidase_3"/>
    <property type="match status" value="1"/>
</dbReference>
<keyword evidence="2" id="KW-0560">Oxidoreductase</keyword>
<sequence length="570" mass="63414">MAAGAEGMRARLMCGIAASALLLAPAAVRAQMDGMDHSAHMHMEMSGGWRMPPMDMEMPMLPGLDGVVPVVEPFMPGMGMDPATLPEARPSELVPMADGDTLAMSVSMVRRTINGHEMVMFGYDGQYPGPLIQAPQGSTVVVRVVNEIQMPTTIHWHGIRIDNRFDGVPGLTQDPIGPGESFVYEVDVPDAGMYWYHPHVREDVQQDLGLFGNLLVTSPDPDYYGPANREEVFVLDDMLMDAQGAIPWGLDAPTHALMGRFGNVLMVNGVTDHQLEVERGEVVRFYLTNVANSRTFNVTFGGAAVKVVASDVSRYEREQRVESVIIAPAERYVVDVHFEEAGEVVIANSIQAVNHFRGTFYSKVDTLSRVTVQERAVADDLSAEFATLREHDDVQAEIDAFREHFDREPDHHLVTTLRVRDLPLPIVQSMEMDTLYVPPIEWNDAMPMMNWLSTAEQVEWILRDTDTGAENGDIQWDFEVGDVVKVRVFNTPDSFHPMNHPIHVHGQRFLVLSMDGVENPNLVWKDTAIVPVGSTMDILIEMSNPGDWMLHCHIAEHMHSGMMFNFSVGG</sequence>
<dbReference type="InterPro" id="IPR033138">
    <property type="entry name" value="Cu_oxidase_CS"/>
</dbReference>
<dbReference type="PROSITE" id="PS00080">
    <property type="entry name" value="MULTICOPPER_OXIDASE2"/>
    <property type="match status" value="1"/>
</dbReference>
<accession>A0ABU9E604</accession>
<evidence type="ECO:0000259" key="7">
    <source>
        <dbReference type="Pfam" id="PF07732"/>
    </source>
</evidence>
<dbReference type="PANTHER" id="PTHR11709:SF394">
    <property type="entry name" value="FI03373P-RELATED"/>
    <property type="match status" value="1"/>
</dbReference>
<dbReference type="InterPro" id="IPR001117">
    <property type="entry name" value="Cu-oxidase_2nd"/>
</dbReference>
<keyword evidence="1" id="KW-0479">Metal-binding</keyword>
<evidence type="ECO:0000259" key="5">
    <source>
        <dbReference type="Pfam" id="PF00394"/>
    </source>
</evidence>
<keyword evidence="9" id="KW-1185">Reference proteome</keyword>
<organism evidence="8 9">
    <name type="scientific">Gaopeijia maritima</name>
    <dbReference type="NCBI Taxonomy" id="3119007"/>
    <lineage>
        <taxon>Bacteria</taxon>
        <taxon>Pseudomonadati</taxon>
        <taxon>Gemmatimonadota</taxon>
        <taxon>Longimicrobiia</taxon>
        <taxon>Gaopeijiales</taxon>
        <taxon>Gaopeijiaceae</taxon>
        <taxon>Gaopeijia</taxon>
    </lineage>
</organism>
<comment type="caution">
    <text evidence="8">The sequence shown here is derived from an EMBL/GenBank/DDBJ whole genome shotgun (WGS) entry which is preliminary data.</text>
</comment>
<dbReference type="Pfam" id="PF07731">
    <property type="entry name" value="Cu-oxidase_2"/>
    <property type="match status" value="1"/>
</dbReference>
<dbReference type="InterPro" id="IPR011707">
    <property type="entry name" value="Cu-oxidase-like_N"/>
</dbReference>
<dbReference type="InterPro" id="IPR045087">
    <property type="entry name" value="Cu-oxidase_fam"/>
</dbReference>
<dbReference type="PROSITE" id="PS00079">
    <property type="entry name" value="MULTICOPPER_OXIDASE1"/>
    <property type="match status" value="1"/>
</dbReference>
<dbReference type="Proteomes" id="UP001484239">
    <property type="component" value="Unassembled WGS sequence"/>
</dbReference>
<dbReference type="PANTHER" id="PTHR11709">
    <property type="entry name" value="MULTI-COPPER OXIDASE"/>
    <property type="match status" value="1"/>
</dbReference>
<dbReference type="InterPro" id="IPR011706">
    <property type="entry name" value="Cu-oxidase_C"/>
</dbReference>
<feature type="chain" id="PRO_5046473932" evidence="4">
    <location>
        <begin position="31"/>
        <end position="570"/>
    </location>
</feature>
<protein>
    <submittedName>
        <fullName evidence="8">Multicopper oxidase family protein</fullName>
    </submittedName>
</protein>
<reference evidence="8 9" key="1">
    <citation type="submission" date="2024-02" db="EMBL/GenBank/DDBJ databases">
        <title>A novel Gemmatimonadota bacterium.</title>
        <authorList>
            <person name="Du Z.-J."/>
            <person name="Ye Y.-Q."/>
        </authorList>
    </citation>
    <scope>NUCLEOTIDE SEQUENCE [LARGE SCALE GENOMIC DNA]</scope>
    <source>
        <strain evidence="8 9">DH-20</strain>
    </source>
</reference>
<feature type="domain" description="Plastocyanin-like" evidence="5">
    <location>
        <begin position="269"/>
        <end position="349"/>
    </location>
</feature>
<dbReference type="InterPro" id="IPR002355">
    <property type="entry name" value="Cu_oxidase_Cu_BS"/>
</dbReference>
<evidence type="ECO:0000256" key="3">
    <source>
        <dbReference type="ARBA" id="ARBA00023008"/>
    </source>
</evidence>
<name>A0ABU9E604_9BACT</name>
<dbReference type="RefSeq" id="WP_405276354.1">
    <property type="nucleotide sequence ID" value="NZ_JBBHLI010000001.1"/>
</dbReference>
<evidence type="ECO:0000256" key="4">
    <source>
        <dbReference type="SAM" id="SignalP"/>
    </source>
</evidence>
<evidence type="ECO:0000313" key="8">
    <source>
        <dbReference type="EMBL" id="MEK9499553.1"/>
    </source>
</evidence>
<proteinExistence type="predicted"/>
<dbReference type="Gene3D" id="2.60.40.420">
    <property type="entry name" value="Cupredoxins - blue copper proteins"/>
    <property type="match status" value="3"/>
</dbReference>
<evidence type="ECO:0000259" key="6">
    <source>
        <dbReference type="Pfam" id="PF07731"/>
    </source>
</evidence>
<evidence type="ECO:0000256" key="1">
    <source>
        <dbReference type="ARBA" id="ARBA00022723"/>
    </source>
</evidence>